<dbReference type="GO" id="GO:0048364">
    <property type="term" value="P:root development"/>
    <property type="evidence" value="ECO:0007669"/>
    <property type="project" value="TreeGrafter"/>
</dbReference>
<dbReference type="InterPro" id="IPR024975">
    <property type="entry name" value="NOV_C"/>
</dbReference>
<feature type="compositionally biased region" description="Low complexity" evidence="1">
    <location>
        <begin position="187"/>
        <end position="196"/>
    </location>
</feature>
<evidence type="ECO:0000256" key="1">
    <source>
        <dbReference type="SAM" id="MobiDB-lite"/>
    </source>
</evidence>
<reference evidence="3" key="1">
    <citation type="submission" date="2020-07" db="EMBL/GenBank/DDBJ databases">
        <title>Genome sequence and genetic diversity analysis of an under-domesticated orphan crop, white fonio (Digitaria exilis).</title>
        <authorList>
            <person name="Bennetzen J.L."/>
            <person name="Chen S."/>
            <person name="Ma X."/>
            <person name="Wang X."/>
            <person name="Yssel A.E.J."/>
            <person name="Chaluvadi S.R."/>
            <person name="Johnson M."/>
            <person name="Gangashetty P."/>
            <person name="Hamidou F."/>
            <person name="Sanogo M.D."/>
            <person name="Zwaenepoel A."/>
            <person name="Wallace J."/>
            <person name="Van De Peer Y."/>
            <person name="Van Deynze A."/>
        </authorList>
    </citation>
    <scope>NUCLEOTIDE SEQUENCE</scope>
    <source>
        <tissue evidence="3">Leaves</tissue>
    </source>
</reference>
<proteinExistence type="predicted"/>
<feature type="compositionally biased region" description="Basic residues" evidence="1">
    <location>
        <begin position="12"/>
        <end position="21"/>
    </location>
</feature>
<organism evidence="3 4">
    <name type="scientific">Digitaria exilis</name>
    <dbReference type="NCBI Taxonomy" id="1010633"/>
    <lineage>
        <taxon>Eukaryota</taxon>
        <taxon>Viridiplantae</taxon>
        <taxon>Streptophyta</taxon>
        <taxon>Embryophyta</taxon>
        <taxon>Tracheophyta</taxon>
        <taxon>Spermatophyta</taxon>
        <taxon>Magnoliopsida</taxon>
        <taxon>Liliopsida</taxon>
        <taxon>Poales</taxon>
        <taxon>Poaceae</taxon>
        <taxon>PACMAD clade</taxon>
        <taxon>Panicoideae</taxon>
        <taxon>Panicodae</taxon>
        <taxon>Paniceae</taxon>
        <taxon>Anthephorinae</taxon>
        <taxon>Digitaria</taxon>
    </lineage>
</organism>
<keyword evidence="4" id="KW-1185">Reference proteome</keyword>
<protein>
    <recommendedName>
        <fullName evidence="2">Protein NO VEIN C-terminal domain-containing protein</fullName>
    </recommendedName>
</protein>
<dbReference type="AlphaFoldDB" id="A0A835A2F2"/>
<dbReference type="InterPro" id="IPR052957">
    <property type="entry name" value="Auxin_embryo_med"/>
</dbReference>
<dbReference type="GO" id="GO:0010305">
    <property type="term" value="P:leaf vascular tissue pattern formation"/>
    <property type="evidence" value="ECO:0007669"/>
    <property type="project" value="TreeGrafter"/>
</dbReference>
<dbReference type="OrthoDB" id="1262810at2759"/>
<dbReference type="PANTHER" id="PTHR32387">
    <property type="entry name" value="WU:FJ29H11"/>
    <property type="match status" value="1"/>
</dbReference>
<feature type="domain" description="Protein NO VEIN C-terminal" evidence="2">
    <location>
        <begin position="301"/>
        <end position="382"/>
    </location>
</feature>
<dbReference type="PANTHER" id="PTHR32387:SF0">
    <property type="entry name" value="PROTEIN NO VEIN"/>
    <property type="match status" value="1"/>
</dbReference>
<feature type="domain" description="Protein NO VEIN C-terminal" evidence="2">
    <location>
        <begin position="441"/>
        <end position="526"/>
    </location>
</feature>
<feature type="region of interest" description="Disordered" evidence="1">
    <location>
        <begin position="180"/>
        <end position="208"/>
    </location>
</feature>
<feature type="compositionally biased region" description="Low complexity" evidence="1">
    <location>
        <begin position="95"/>
        <end position="105"/>
    </location>
</feature>
<accession>A0A835A2F2</accession>
<dbReference type="GO" id="GO:0005634">
    <property type="term" value="C:nucleus"/>
    <property type="evidence" value="ECO:0007669"/>
    <property type="project" value="TreeGrafter"/>
</dbReference>
<evidence type="ECO:0000259" key="2">
    <source>
        <dbReference type="Pfam" id="PF13020"/>
    </source>
</evidence>
<dbReference type="Pfam" id="PF13020">
    <property type="entry name" value="NOV_C"/>
    <property type="match status" value="2"/>
</dbReference>
<sequence>MATDGSTVRTGIKGKRKKKKTTNGTTATPGVNNIVDAHEALVPRLTTADASIATTGSKVKIKKKKKKKKTTNETIATTVANQLVGVQEALLPQLTTTDDSTATTSSKRKRRRRTKNNSATLTVVTNETIGGQEAPSHQLTITYGSTVTTGNKCKKKKKKKKKNSTTMIMVLNKILGGHKALPPQLMSTDGSTGTTGSKHKNKSKNKNSTTVTVVMKETVGGHKPLSSQLTMTNGSIAIATGRKQNKNKNKKTTTTIDTIMTGVTNQPVSRQEVLPPRLPWQNKIQVNSKPVDAPTTGRLSEAVVHQYFVEQLGPSNVKWVNQDKEFGLPYDIVITRDGVTEYVVVKEAMALSKNWFHIIQAREWQFMSEKSDSLSIAHVFFPGLDEATIVMLRNPCRLCNKKYMRLALLKTKEFDEHFTENMNQISSVALEPAHVMTGRLGEAAVHQYLVEQLGPGNVEWMNQSQESGLPYDFVVTEGGAREYVEVKATVYPNKNWFEISAREWKFIVEKGDELSIARVILSGENRVSITMLKNPLKLYEQHDLNLTLFIQGKLKAHIHHSIMSKLN</sequence>
<evidence type="ECO:0000313" key="3">
    <source>
        <dbReference type="EMBL" id="KAF8648057.1"/>
    </source>
</evidence>
<dbReference type="EMBL" id="JACEFO010002821">
    <property type="protein sequence ID" value="KAF8648057.1"/>
    <property type="molecule type" value="Genomic_DNA"/>
</dbReference>
<name>A0A835A2F2_9POAL</name>
<feature type="region of interest" description="Disordered" evidence="1">
    <location>
        <begin position="1"/>
        <end position="31"/>
    </location>
</feature>
<dbReference type="Proteomes" id="UP000636709">
    <property type="component" value="Unassembled WGS sequence"/>
</dbReference>
<gene>
    <name evidence="3" type="ORF">HU200_065094</name>
</gene>
<evidence type="ECO:0000313" key="4">
    <source>
        <dbReference type="Proteomes" id="UP000636709"/>
    </source>
</evidence>
<feature type="region of interest" description="Disordered" evidence="1">
    <location>
        <begin position="95"/>
        <end position="120"/>
    </location>
</feature>
<comment type="caution">
    <text evidence="3">The sequence shown here is derived from an EMBL/GenBank/DDBJ whole genome shotgun (WGS) entry which is preliminary data.</text>
</comment>
<dbReference type="GO" id="GO:0009793">
    <property type="term" value="P:embryo development ending in seed dormancy"/>
    <property type="evidence" value="ECO:0007669"/>
    <property type="project" value="TreeGrafter"/>
</dbReference>
<feature type="compositionally biased region" description="Basic residues" evidence="1">
    <location>
        <begin position="106"/>
        <end position="115"/>
    </location>
</feature>